<proteinExistence type="predicted"/>
<evidence type="ECO:0000313" key="4">
    <source>
        <dbReference type="Proteomes" id="UP001555786"/>
    </source>
</evidence>
<dbReference type="Pfam" id="PF21722">
    <property type="entry name" value="Gly_rich_2"/>
    <property type="match status" value="1"/>
</dbReference>
<organism evidence="3 4">
    <name type="scientific">Labrys neptuniae</name>
    <dbReference type="NCBI Taxonomy" id="376174"/>
    <lineage>
        <taxon>Bacteria</taxon>
        <taxon>Pseudomonadati</taxon>
        <taxon>Pseudomonadota</taxon>
        <taxon>Alphaproteobacteria</taxon>
        <taxon>Hyphomicrobiales</taxon>
        <taxon>Xanthobacteraceae</taxon>
        <taxon>Labrys</taxon>
    </lineage>
</organism>
<reference evidence="3 4" key="1">
    <citation type="submission" date="2024-07" db="EMBL/GenBank/DDBJ databases">
        <title>Description of Labrys sedimenti sp. nov., isolated from a diclofenac-degrading enrichment culture.</title>
        <authorList>
            <person name="Tancsics A."/>
            <person name="Csepanyi A."/>
        </authorList>
    </citation>
    <scope>NUCLEOTIDE SEQUENCE [LARGE SCALE GENOMIC DNA]</scope>
    <source>
        <strain evidence="3 4">LMG 23578</strain>
    </source>
</reference>
<feature type="compositionally biased region" description="Gly residues" evidence="1">
    <location>
        <begin position="535"/>
        <end position="563"/>
    </location>
</feature>
<dbReference type="EMBL" id="JBFNQD010000001">
    <property type="protein sequence ID" value="MEW9304705.1"/>
    <property type="molecule type" value="Genomic_DNA"/>
</dbReference>
<feature type="domain" description="Glycine-rich" evidence="2">
    <location>
        <begin position="421"/>
        <end position="618"/>
    </location>
</feature>
<evidence type="ECO:0000313" key="3">
    <source>
        <dbReference type="EMBL" id="MEW9304705.1"/>
    </source>
</evidence>
<dbReference type="InterPro" id="IPR049304">
    <property type="entry name" value="Gly_rich_dom"/>
</dbReference>
<protein>
    <recommendedName>
        <fullName evidence="2">Glycine-rich domain-containing protein</fullName>
    </recommendedName>
</protein>
<accession>A0ABV3PGH8</accession>
<evidence type="ECO:0000256" key="1">
    <source>
        <dbReference type="SAM" id="MobiDB-lite"/>
    </source>
</evidence>
<dbReference type="RefSeq" id="WP_367623014.1">
    <property type="nucleotide sequence ID" value="NZ_JBFNQD010000001.1"/>
</dbReference>
<feature type="compositionally biased region" description="Gly residues" evidence="1">
    <location>
        <begin position="570"/>
        <end position="584"/>
    </location>
</feature>
<gene>
    <name evidence="3" type="ORF">ABXS05_04105</name>
</gene>
<sequence length="622" mass="61936">MSQPDSITIPEAGPKQPTAMAQAINASIKALLNSHLGAAAPAYAEAGTFFVKNDANPWGWWFYDGAQWIKLGDIDPTKHTFQVAFRGVEPSINVASSATTDLGSTAITSASVSIQGTTQISSFGFGPNLVRFIQFAGSLTLKNSANLLLPGNADIVTQAGDTALALSDRAGKWRVYHYQRADGRALVSGPKIMKVSADKALTIADSGTIVRFEGASPATLTLPDNATAKQPLEFPIVKATDADLRVKVAAGNFLYTADGTISSTGEFVMRGKSSVVVMASDWDFYVFGDMDTNSGSAPRALSVNANTTLKPSDRGTFLQFTGSSSISALLPSPAGLRGIFYVWNNTSVSQTLGINGAGTFYWPNGSGTTYQLRPGERFLVLSDTFNYIVVTTGGAQNVARTVYTTSATWTNPTANGASPDAEATIVGWGGGGGGGGVSSTWGGGGGGGGCSDPLVMRLGDLPASVPIVIGAGGDPGNPGGDTTFGDYLTAKGGSAGNSGALNSGAAGGAGGGSGRYASDGGAGATTSLSGRSSERGGGGGGGGGNNFQNGGGSSVWGGGGGAGVNTSTGGTAGTSTFGGAGGTAGASPTPGAARGGGGGGRYGGWVPTAGGRGELWITIKGA</sequence>
<comment type="caution">
    <text evidence="3">The sequence shown here is derived from an EMBL/GenBank/DDBJ whole genome shotgun (WGS) entry which is preliminary data.</text>
</comment>
<feature type="region of interest" description="Disordered" evidence="1">
    <location>
        <begin position="507"/>
        <end position="599"/>
    </location>
</feature>
<dbReference type="Proteomes" id="UP001555786">
    <property type="component" value="Unassembled WGS sequence"/>
</dbReference>
<name>A0ABV3PGH8_9HYPH</name>
<evidence type="ECO:0000259" key="2">
    <source>
        <dbReference type="Pfam" id="PF21722"/>
    </source>
</evidence>
<keyword evidence="4" id="KW-1185">Reference proteome</keyword>